<feature type="transmembrane region" description="Helical" evidence="1">
    <location>
        <begin position="205"/>
        <end position="222"/>
    </location>
</feature>
<proteinExistence type="predicted"/>
<accession>A0A955KX24</accession>
<dbReference type="AlphaFoldDB" id="A0A955KX24"/>
<protein>
    <submittedName>
        <fullName evidence="2">ABC-2 family transporter protein</fullName>
    </submittedName>
</protein>
<organism evidence="2 3">
    <name type="scientific">Candidatus Dojkabacteria bacterium</name>
    <dbReference type="NCBI Taxonomy" id="2099670"/>
    <lineage>
        <taxon>Bacteria</taxon>
        <taxon>Candidatus Dojkabacteria</taxon>
    </lineage>
</organism>
<feature type="transmembrane region" description="Helical" evidence="1">
    <location>
        <begin position="145"/>
        <end position="167"/>
    </location>
</feature>
<sequence>MRTLLIYYPKVWFAVLRKSLTKAMTYRFEFFSKVVRMFLIVAIQVLLIRSVFAESEYIRGWTVDEYYLLVGFYNIVIYLGWGIFNVNLWRLEEKVLRGEFDLLLLYPTGSVFSASLMEFFIDDAIPAVPGILMVGYYVIRHMNEITWIGILGSIICLLSAFIVWFSLNISVAAMNFISVKNGILEFLKGISKVGSFPIDIFSQNIKILMFTIFPIAFIAVVPTRLLSGTYTWDFVWFSIIAAVTTLFIALQVWNFSIRSYTSAGG</sequence>
<reference evidence="2" key="2">
    <citation type="journal article" date="2021" name="Microbiome">
        <title>Successional dynamics and alternative stable states in a saline activated sludge microbial community over 9 years.</title>
        <authorList>
            <person name="Wang Y."/>
            <person name="Ye J."/>
            <person name="Ju F."/>
            <person name="Liu L."/>
            <person name="Boyd J.A."/>
            <person name="Deng Y."/>
            <person name="Parks D.H."/>
            <person name="Jiang X."/>
            <person name="Yin X."/>
            <person name="Woodcroft B.J."/>
            <person name="Tyson G.W."/>
            <person name="Hugenholtz P."/>
            <person name="Polz M.F."/>
            <person name="Zhang T."/>
        </authorList>
    </citation>
    <scope>NUCLEOTIDE SEQUENCE</scope>
    <source>
        <strain evidence="2">HKST-UBA17</strain>
    </source>
</reference>
<reference evidence="2" key="1">
    <citation type="submission" date="2020-04" db="EMBL/GenBank/DDBJ databases">
        <authorList>
            <person name="Zhang T."/>
        </authorList>
    </citation>
    <scope>NUCLEOTIDE SEQUENCE</scope>
    <source>
        <strain evidence="2">HKST-UBA17</strain>
    </source>
</reference>
<dbReference type="PANTHER" id="PTHR36833">
    <property type="entry name" value="SLR0610 PROTEIN-RELATED"/>
    <property type="match status" value="1"/>
</dbReference>
<dbReference type="InterPro" id="IPR010390">
    <property type="entry name" value="ABC-2_transporter-like"/>
</dbReference>
<comment type="caution">
    <text evidence="2">The sequence shown here is derived from an EMBL/GenBank/DDBJ whole genome shotgun (WGS) entry which is preliminary data.</text>
</comment>
<gene>
    <name evidence="2" type="ORF">KC685_02220</name>
</gene>
<keyword evidence="1" id="KW-1133">Transmembrane helix</keyword>
<dbReference type="Pfam" id="PF06182">
    <property type="entry name" value="ABC2_membrane_6"/>
    <property type="match status" value="1"/>
</dbReference>
<keyword evidence="1" id="KW-0812">Transmembrane</keyword>
<name>A0A955KX24_9BACT</name>
<keyword evidence="1" id="KW-0472">Membrane</keyword>
<feature type="transmembrane region" description="Helical" evidence="1">
    <location>
        <begin position="234"/>
        <end position="253"/>
    </location>
</feature>
<dbReference type="EMBL" id="JAGQLN010000006">
    <property type="protein sequence ID" value="MCA9376714.1"/>
    <property type="molecule type" value="Genomic_DNA"/>
</dbReference>
<dbReference type="Proteomes" id="UP000741282">
    <property type="component" value="Unassembled WGS sequence"/>
</dbReference>
<dbReference type="PANTHER" id="PTHR36833:SF1">
    <property type="entry name" value="INTEGRAL MEMBRANE TRANSPORT PROTEIN"/>
    <property type="match status" value="1"/>
</dbReference>
<evidence type="ECO:0000313" key="2">
    <source>
        <dbReference type="EMBL" id="MCA9376714.1"/>
    </source>
</evidence>
<evidence type="ECO:0000313" key="3">
    <source>
        <dbReference type="Proteomes" id="UP000741282"/>
    </source>
</evidence>
<evidence type="ECO:0000256" key="1">
    <source>
        <dbReference type="SAM" id="Phobius"/>
    </source>
</evidence>
<feature type="transmembrane region" description="Helical" evidence="1">
    <location>
        <begin position="69"/>
        <end position="89"/>
    </location>
</feature>